<evidence type="ECO:0000313" key="2">
    <source>
        <dbReference type="Proteomes" id="UP000256718"/>
    </source>
</evidence>
<dbReference type="SUPFAM" id="SSF47413">
    <property type="entry name" value="lambda repressor-like DNA-binding domains"/>
    <property type="match status" value="1"/>
</dbReference>
<organism evidence="1 2">
    <name type="scientific">Streptococcus agalactiae</name>
    <dbReference type="NCBI Taxonomy" id="1311"/>
    <lineage>
        <taxon>Bacteria</taxon>
        <taxon>Bacillati</taxon>
        <taxon>Bacillota</taxon>
        <taxon>Bacilli</taxon>
        <taxon>Lactobacillales</taxon>
        <taxon>Streptococcaceae</taxon>
        <taxon>Streptococcus</taxon>
    </lineage>
</organism>
<dbReference type="InterPro" id="IPR001387">
    <property type="entry name" value="Cro/C1-type_HTH"/>
</dbReference>
<dbReference type="GO" id="GO:0003677">
    <property type="term" value="F:DNA binding"/>
    <property type="evidence" value="ECO:0007669"/>
    <property type="project" value="InterPro"/>
</dbReference>
<sequence length="622" mass="72898">MFDKYIFDTYYEQIVKTVKGFIFNNKDNTDLSTYMVPEPNGFIEFDNFELYKINYEIINNCELNLEIIVIANVIVRQYIKGEMEIDTKTKFVSVYAEVELDSGIKNFRIYNTEFKSDQYKKSRNLKLSKDWVPYIRKKDFDAIAEKFLRKYYPQALTQPTPVPVETIVSEMGLSIHQEKLTIDNSVFGKMVFKDTDVEVIEDEQLVSEHFNKGSILVDKDVVFKRNVGSYNNTVIHECVHWELHKVFHEVKMVLDKDHSQVSSWTEENLADSSMWTSLDWMEWQANGIAPRILMPKVQTRIKIRELFQTLTLVNPDISRSELVQEVVDNLATFFEVSRQAAKIRMIDLGFKEANGVYNYLDDRYMHNFAFELEAFDKGSSYTITSNDLCFEYCFNESFRQIIDRNKFIYVDNHLCLKDKKFIYMTKDGPIMTDYAYEHMDECCLIFKVKSKNFTSISNETYYDYVLNRGVTKESEIKADFVDILQNPSLMDQLPPLDMMKLGKKISELLKELPFEFSGTLRSHRKRKNCTQPFLAKLVGITERTLRDYETLEDNLPRLELTLSFCFALKLRPELSDDMIKKAGHQLTISPPHQVYKMLLSTSYYKPLGEINSILQAAEMKTL</sequence>
<dbReference type="RefSeq" id="WP_000459852.1">
    <property type="nucleotide sequence ID" value="NZ_CAXOLC010000001.1"/>
</dbReference>
<evidence type="ECO:0000313" key="1">
    <source>
        <dbReference type="EMBL" id="RDY86623.1"/>
    </source>
</evidence>
<proteinExistence type="predicted"/>
<dbReference type="Gene3D" id="1.10.260.40">
    <property type="entry name" value="lambda repressor-like DNA-binding domains"/>
    <property type="match status" value="1"/>
</dbReference>
<protein>
    <submittedName>
        <fullName evidence="1">XRE family transcriptional regulator</fullName>
    </submittedName>
</protein>
<dbReference type="EMBL" id="QHGZ01000075">
    <property type="protein sequence ID" value="RDY86623.1"/>
    <property type="molecule type" value="Genomic_DNA"/>
</dbReference>
<name>A0A0H1W892_STRAG</name>
<dbReference type="Proteomes" id="UP000256718">
    <property type="component" value="Unassembled WGS sequence"/>
</dbReference>
<accession>A0A0H1W892</accession>
<dbReference type="AlphaFoldDB" id="A0A0H1W892"/>
<dbReference type="CDD" id="cd00093">
    <property type="entry name" value="HTH_XRE"/>
    <property type="match status" value="1"/>
</dbReference>
<reference evidence="1 2" key="1">
    <citation type="journal article" date="2018" name="Emerg. Microbes Infect.">
        <title>Phenotypic and molecular analysis of nontypeable Group B streptococci: identification of cps2a and hybrid cps2a/cps5 Group B streptococcal capsule gene clusters.</title>
        <authorList>
            <person name="Alhhazmi A."/>
            <person name="Tyrrell G.J."/>
        </authorList>
    </citation>
    <scope>NUCLEOTIDE SEQUENCE [LARGE SCALE GENOMIC DNA]</scope>
    <source>
        <strain evidence="1 2">PLGBS17</strain>
    </source>
</reference>
<dbReference type="InterPro" id="IPR010982">
    <property type="entry name" value="Lambda_DNA-bd_dom_sf"/>
</dbReference>
<comment type="caution">
    <text evidence="1">The sequence shown here is derived from an EMBL/GenBank/DDBJ whole genome shotgun (WGS) entry which is preliminary data.</text>
</comment>
<gene>
    <name evidence="1" type="ORF">C4618_02520</name>
</gene>